<name>A0A4Y2IWJ3_ARAVE</name>
<keyword evidence="2" id="KW-1185">Reference proteome</keyword>
<sequence>MHCRRLATRTSFDLRAIYYHNAGSNRCTYKPTSHFDSSFLMMGNNAGRLAVGTQLYYLSSEQIDVARGLVSASVASRVMAVNRSHVKGGTSGQTVSVHPFTRALPRDFQRRDWSEFLRPQSTSTNLEQLEDQDGPTNVFKKLSSVEDEESEVEDAAHAPPASVLHRRRALVPPKVTEIFSGQLRNNDDL</sequence>
<evidence type="ECO:0000313" key="2">
    <source>
        <dbReference type="Proteomes" id="UP000499080"/>
    </source>
</evidence>
<comment type="caution">
    <text evidence="1">The sequence shown here is derived from an EMBL/GenBank/DDBJ whole genome shotgun (WGS) entry which is preliminary data.</text>
</comment>
<organism evidence="1 2">
    <name type="scientific">Araneus ventricosus</name>
    <name type="common">Orbweaver spider</name>
    <name type="synonym">Epeira ventricosa</name>
    <dbReference type="NCBI Taxonomy" id="182803"/>
    <lineage>
        <taxon>Eukaryota</taxon>
        <taxon>Metazoa</taxon>
        <taxon>Ecdysozoa</taxon>
        <taxon>Arthropoda</taxon>
        <taxon>Chelicerata</taxon>
        <taxon>Arachnida</taxon>
        <taxon>Araneae</taxon>
        <taxon>Araneomorphae</taxon>
        <taxon>Entelegynae</taxon>
        <taxon>Araneoidea</taxon>
        <taxon>Araneidae</taxon>
        <taxon>Araneus</taxon>
    </lineage>
</organism>
<dbReference type="Proteomes" id="UP000499080">
    <property type="component" value="Unassembled WGS sequence"/>
</dbReference>
<dbReference type="AlphaFoldDB" id="A0A4Y2IWJ3"/>
<gene>
    <name evidence="1" type="ORF">AVEN_178934_1</name>
</gene>
<reference evidence="1 2" key="1">
    <citation type="journal article" date="2019" name="Sci. Rep.">
        <title>Orb-weaving spider Araneus ventricosus genome elucidates the spidroin gene catalogue.</title>
        <authorList>
            <person name="Kono N."/>
            <person name="Nakamura H."/>
            <person name="Ohtoshi R."/>
            <person name="Moran D.A.P."/>
            <person name="Shinohara A."/>
            <person name="Yoshida Y."/>
            <person name="Fujiwara M."/>
            <person name="Mori M."/>
            <person name="Tomita M."/>
            <person name="Arakawa K."/>
        </authorList>
    </citation>
    <scope>NUCLEOTIDE SEQUENCE [LARGE SCALE GENOMIC DNA]</scope>
</reference>
<evidence type="ECO:0000313" key="1">
    <source>
        <dbReference type="EMBL" id="GBM82177.1"/>
    </source>
</evidence>
<dbReference type="EMBL" id="BGPR01002993">
    <property type="protein sequence ID" value="GBM82177.1"/>
    <property type="molecule type" value="Genomic_DNA"/>
</dbReference>
<accession>A0A4Y2IWJ3</accession>
<proteinExistence type="predicted"/>
<protein>
    <submittedName>
        <fullName evidence="1">Uncharacterized protein</fullName>
    </submittedName>
</protein>
<dbReference type="OrthoDB" id="10436796at2759"/>